<evidence type="ECO:0000256" key="1">
    <source>
        <dbReference type="SAM" id="SignalP"/>
    </source>
</evidence>
<sequence length="102" mass="10735">MRKLLSAALPAIAAGTLLTLPAAPAQAQTAACEMASEVIRSAFIAAPDHRLDRDAQRALTTKLQSIFARDAERDAIDAFVQAVNGGDDLDQAYATFTSTCKA</sequence>
<keyword evidence="1" id="KW-0732">Signal</keyword>
<dbReference type="Proteomes" id="UP000503540">
    <property type="component" value="Chromosome"/>
</dbReference>
<evidence type="ECO:0000313" key="3">
    <source>
        <dbReference type="Proteomes" id="UP000503540"/>
    </source>
</evidence>
<name>A0A6G9YMP7_9NOCA</name>
<evidence type="ECO:0000313" key="2">
    <source>
        <dbReference type="EMBL" id="QIS14484.1"/>
    </source>
</evidence>
<accession>A0A6G9YMP7</accession>
<dbReference type="EMBL" id="CP046172">
    <property type="protein sequence ID" value="QIS14484.1"/>
    <property type="molecule type" value="Genomic_DNA"/>
</dbReference>
<evidence type="ECO:0008006" key="4">
    <source>
        <dbReference type="Google" id="ProtNLM"/>
    </source>
</evidence>
<reference evidence="2 3" key="1">
    <citation type="journal article" date="2019" name="ACS Chem. Biol.">
        <title>Identification and Mobilization of a Cryptic Antibiotic Biosynthesis Gene Locus from a Human-Pathogenic Nocardia Isolate.</title>
        <authorList>
            <person name="Herisse M."/>
            <person name="Ishida K."/>
            <person name="Porter J.L."/>
            <person name="Howden B."/>
            <person name="Hertweck C."/>
            <person name="Stinear T.P."/>
            <person name="Pidot S.J."/>
        </authorList>
    </citation>
    <scope>NUCLEOTIDE SEQUENCE [LARGE SCALE GENOMIC DNA]</scope>
    <source>
        <strain evidence="2 3">AUSMDU00012717</strain>
    </source>
</reference>
<feature type="signal peptide" evidence="1">
    <location>
        <begin position="1"/>
        <end position="27"/>
    </location>
</feature>
<proteinExistence type="predicted"/>
<dbReference type="AlphaFoldDB" id="A0A6G9YMP7"/>
<keyword evidence="3" id="KW-1185">Reference proteome</keyword>
<protein>
    <recommendedName>
        <fullName evidence="4">Hemophore-related protein</fullName>
    </recommendedName>
</protein>
<gene>
    <name evidence="2" type="ORF">F5544_33240</name>
</gene>
<dbReference type="RefSeq" id="WP_167476889.1">
    <property type="nucleotide sequence ID" value="NZ_CP046172.1"/>
</dbReference>
<feature type="chain" id="PRO_5026187262" description="Hemophore-related protein" evidence="1">
    <location>
        <begin position="28"/>
        <end position="102"/>
    </location>
</feature>
<organism evidence="2 3">
    <name type="scientific">Nocardia arthritidis</name>
    <dbReference type="NCBI Taxonomy" id="228602"/>
    <lineage>
        <taxon>Bacteria</taxon>
        <taxon>Bacillati</taxon>
        <taxon>Actinomycetota</taxon>
        <taxon>Actinomycetes</taxon>
        <taxon>Mycobacteriales</taxon>
        <taxon>Nocardiaceae</taxon>
        <taxon>Nocardia</taxon>
    </lineage>
</organism>
<dbReference type="KEGG" id="nah:F5544_33240"/>